<keyword evidence="2" id="KW-1185">Reference proteome</keyword>
<gene>
    <name evidence="1" type="ORF">F5144DRAFT_234506</name>
</gene>
<protein>
    <submittedName>
        <fullName evidence="1">Uncharacterized protein</fullName>
    </submittedName>
</protein>
<sequence>MHLGGEGRCETGSDAVDRIASHRIASCQAKKRTRAKSIDPALCPPPFHLPSPSPSCISFPRPITSHPIIRAHRPSPSLSACEFRFGGCWSGSAGEPNGRQPWAWVWAAGGREREVGEDLSLGVCAVLCVSEGRGHGHGQLMVSEQGQQNAHAMSVMPWGFGAVMFVRGLGDAVQGLESGREDGIIFSSWFVRSRPPSSGPSLNARIQIRGISS</sequence>
<comment type="caution">
    <text evidence="1">The sequence shown here is derived from an EMBL/GenBank/DDBJ whole genome shotgun (WGS) entry which is preliminary data.</text>
</comment>
<evidence type="ECO:0000313" key="1">
    <source>
        <dbReference type="EMBL" id="KAH6631878.1"/>
    </source>
</evidence>
<dbReference type="Proteomes" id="UP000724584">
    <property type="component" value="Unassembled WGS sequence"/>
</dbReference>
<reference evidence="1 2" key="1">
    <citation type="journal article" date="2021" name="Nat. Commun.">
        <title>Genetic determinants of endophytism in the Arabidopsis root mycobiome.</title>
        <authorList>
            <person name="Mesny F."/>
            <person name="Miyauchi S."/>
            <person name="Thiergart T."/>
            <person name="Pickel B."/>
            <person name="Atanasova L."/>
            <person name="Karlsson M."/>
            <person name="Huettel B."/>
            <person name="Barry K.W."/>
            <person name="Haridas S."/>
            <person name="Chen C."/>
            <person name="Bauer D."/>
            <person name="Andreopoulos W."/>
            <person name="Pangilinan J."/>
            <person name="LaButti K."/>
            <person name="Riley R."/>
            <person name="Lipzen A."/>
            <person name="Clum A."/>
            <person name="Drula E."/>
            <person name="Henrissat B."/>
            <person name="Kohler A."/>
            <person name="Grigoriev I.V."/>
            <person name="Martin F.M."/>
            <person name="Hacquard S."/>
        </authorList>
    </citation>
    <scope>NUCLEOTIDE SEQUENCE [LARGE SCALE GENOMIC DNA]</scope>
    <source>
        <strain evidence="1 2">MPI-SDFR-AT-0079</strain>
    </source>
</reference>
<proteinExistence type="predicted"/>
<dbReference type="EMBL" id="JAGIZQ010000004">
    <property type="protein sequence ID" value="KAH6631878.1"/>
    <property type="molecule type" value="Genomic_DNA"/>
</dbReference>
<organism evidence="1 2">
    <name type="scientific">Chaetomium tenue</name>
    <dbReference type="NCBI Taxonomy" id="1854479"/>
    <lineage>
        <taxon>Eukaryota</taxon>
        <taxon>Fungi</taxon>
        <taxon>Dikarya</taxon>
        <taxon>Ascomycota</taxon>
        <taxon>Pezizomycotina</taxon>
        <taxon>Sordariomycetes</taxon>
        <taxon>Sordariomycetidae</taxon>
        <taxon>Sordariales</taxon>
        <taxon>Chaetomiaceae</taxon>
        <taxon>Chaetomium</taxon>
    </lineage>
</organism>
<evidence type="ECO:0000313" key="2">
    <source>
        <dbReference type="Proteomes" id="UP000724584"/>
    </source>
</evidence>
<name>A0ACB7P8W4_9PEZI</name>
<accession>A0ACB7P8W4</accession>